<organism evidence="2 3">
    <name type="scientific">Candidatus Methylospira mobilis</name>
    <dbReference type="NCBI Taxonomy" id="1808979"/>
    <lineage>
        <taxon>Bacteria</taxon>
        <taxon>Pseudomonadati</taxon>
        <taxon>Pseudomonadota</taxon>
        <taxon>Gammaproteobacteria</taxon>
        <taxon>Methylococcales</taxon>
        <taxon>Methylococcaceae</taxon>
        <taxon>Candidatus Methylospira</taxon>
    </lineage>
</organism>
<dbReference type="InterPro" id="IPR023829">
    <property type="entry name" value="PGA_PgaD"/>
</dbReference>
<evidence type="ECO:0000313" key="3">
    <source>
        <dbReference type="Proteomes" id="UP000325755"/>
    </source>
</evidence>
<dbReference type="KEGG" id="mmob:F6R98_15660"/>
<sequence>MTQLVIESSHLQSSGQRVVAFILMLAGWLMWAYLLFPLLALSCWLLQKNFCAVWVSYSGGYPELRDMLSVYGQTLLALALMWVFWGVYNGVRRELRKRKTKPEAAAALEVKELSRFFGVDRDVLARSRNSAYTTVHFDKDGKLVGLECRE</sequence>
<dbReference type="Pfam" id="PF13994">
    <property type="entry name" value="PgaD"/>
    <property type="match status" value="1"/>
</dbReference>
<evidence type="ECO:0000313" key="2">
    <source>
        <dbReference type="EMBL" id="QFY43887.1"/>
    </source>
</evidence>
<feature type="transmembrane region" description="Helical" evidence="1">
    <location>
        <begin position="21"/>
        <end position="47"/>
    </location>
</feature>
<keyword evidence="1" id="KW-0812">Transmembrane</keyword>
<dbReference type="NCBIfam" id="TIGR03940">
    <property type="entry name" value="PGA_PgaD"/>
    <property type="match status" value="1"/>
</dbReference>
<dbReference type="InParanoid" id="A0A5Q0BP85"/>
<accession>A0A5Q0BP85</accession>
<dbReference type="Proteomes" id="UP000325755">
    <property type="component" value="Chromosome"/>
</dbReference>
<protein>
    <submittedName>
        <fullName evidence="2">Poly-beta-1,6-N-acetyl-D-glucosamine biosynthesis protein PgaD</fullName>
    </submittedName>
</protein>
<reference evidence="2 3" key="1">
    <citation type="submission" date="2019-09" db="EMBL/GenBank/DDBJ databases">
        <title>Ecophysiology of the spiral-shaped methanotroph Methylospira mobilis as revealed by the complete genome sequence.</title>
        <authorList>
            <person name="Oshkin I.Y."/>
            <person name="Dedysh S.N."/>
            <person name="Miroshnikov K."/>
            <person name="Danilova O.V."/>
            <person name="Hakobyan A."/>
            <person name="Liesack W."/>
        </authorList>
    </citation>
    <scope>NUCLEOTIDE SEQUENCE [LARGE SCALE GENOMIC DNA]</scope>
    <source>
        <strain evidence="2 3">Shm1</strain>
    </source>
</reference>
<name>A0A5Q0BP85_9GAMM</name>
<dbReference type="GO" id="GO:0043709">
    <property type="term" value="P:cell adhesion involved in single-species biofilm formation"/>
    <property type="evidence" value="ECO:0007669"/>
    <property type="project" value="InterPro"/>
</dbReference>
<evidence type="ECO:0000256" key="1">
    <source>
        <dbReference type="SAM" id="Phobius"/>
    </source>
</evidence>
<dbReference type="AlphaFoldDB" id="A0A5Q0BP85"/>
<keyword evidence="1" id="KW-0472">Membrane</keyword>
<dbReference type="RefSeq" id="WP_153249864.1">
    <property type="nucleotide sequence ID" value="NZ_CP044205.1"/>
</dbReference>
<gene>
    <name evidence="2" type="primary">pgaD</name>
    <name evidence="2" type="ORF">F6R98_15660</name>
</gene>
<keyword evidence="1" id="KW-1133">Transmembrane helix</keyword>
<feature type="transmembrane region" description="Helical" evidence="1">
    <location>
        <begin position="67"/>
        <end position="91"/>
    </location>
</feature>
<dbReference type="OrthoDB" id="5782986at2"/>
<keyword evidence="3" id="KW-1185">Reference proteome</keyword>
<dbReference type="EMBL" id="CP044205">
    <property type="protein sequence ID" value="QFY43887.1"/>
    <property type="molecule type" value="Genomic_DNA"/>
</dbReference>
<proteinExistence type="predicted"/>